<name>U4LDW7_PYROM</name>
<reference evidence="3 4" key="1">
    <citation type="journal article" date="2013" name="PLoS Genet.">
        <title>The genome and development-dependent transcriptomes of Pyronema confluens: a window into fungal evolution.</title>
        <authorList>
            <person name="Traeger S."/>
            <person name="Altegoer F."/>
            <person name="Freitag M."/>
            <person name="Gabaldon T."/>
            <person name="Kempken F."/>
            <person name="Kumar A."/>
            <person name="Marcet-Houben M."/>
            <person name="Poggeler S."/>
            <person name="Stajich J.E."/>
            <person name="Nowrousian M."/>
        </authorList>
    </citation>
    <scope>NUCLEOTIDE SEQUENCE [LARGE SCALE GENOMIC DNA]</scope>
    <source>
        <strain evidence="4">CBS 100304</strain>
        <tissue evidence="3">Vegetative mycelium</tissue>
    </source>
</reference>
<sequence>MSLFHRQQILDNSHLLFPLDTNLTIVTTPTTDYVLSLPITSSNSPSVPKILLDAPSSDLELLYKKTQLRTAEILDTMKSSVPQRSSRGGEGRGLQFTPSTRSGSSGSGDPQTKQNYSTPDSSVSSGTFTRTTNTNTDRHSSSPLQSSKHIGSFLLKPPGNPSVPPCPPHLTPSRNHKGNTKLPFPRIPITGGDVKNLYTLNRRKICCEEEKQRRRKAEEKVRLLEEKIGAVRRLLLQGGREGEVLGLLGMGEGMGEGMGQGQEEQEGSEGSEDFGEEEEVERKRRRLAVGRGIERSMERGRARIRDTEEGMEVTMTEDEEGQFEMLEYPGDLEGCNV</sequence>
<proteinExistence type="predicted"/>
<dbReference type="EMBL" id="HF935726">
    <property type="protein sequence ID" value="CCX12896.1"/>
    <property type="molecule type" value="Genomic_DNA"/>
</dbReference>
<dbReference type="AlphaFoldDB" id="U4LDW7"/>
<feature type="region of interest" description="Disordered" evidence="2">
    <location>
        <begin position="297"/>
        <end position="316"/>
    </location>
</feature>
<organism evidence="3 4">
    <name type="scientific">Pyronema omphalodes (strain CBS 100304)</name>
    <name type="common">Pyronema confluens</name>
    <dbReference type="NCBI Taxonomy" id="1076935"/>
    <lineage>
        <taxon>Eukaryota</taxon>
        <taxon>Fungi</taxon>
        <taxon>Dikarya</taxon>
        <taxon>Ascomycota</taxon>
        <taxon>Pezizomycotina</taxon>
        <taxon>Pezizomycetes</taxon>
        <taxon>Pezizales</taxon>
        <taxon>Pyronemataceae</taxon>
        <taxon>Pyronema</taxon>
    </lineage>
</organism>
<gene>
    <name evidence="3" type="ORF">PCON_12490</name>
</gene>
<evidence type="ECO:0000256" key="1">
    <source>
        <dbReference type="SAM" id="Coils"/>
    </source>
</evidence>
<evidence type="ECO:0000313" key="4">
    <source>
        <dbReference type="Proteomes" id="UP000018144"/>
    </source>
</evidence>
<feature type="compositionally biased region" description="Polar residues" evidence="2">
    <location>
        <begin position="109"/>
        <end position="123"/>
    </location>
</feature>
<evidence type="ECO:0000256" key="2">
    <source>
        <dbReference type="SAM" id="MobiDB-lite"/>
    </source>
</evidence>
<keyword evidence="4" id="KW-1185">Reference proteome</keyword>
<feature type="compositionally biased region" description="Basic and acidic residues" evidence="2">
    <location>
        <begin position="297"/>
        <end position="308"/>
    </location>
</feature>
<feature type="region of interest" description="Disordered" evidence="2">
    <location>
        <begin position="254"/>
        <end position="287"/>
    </location>
</feature>
<keyword evidence="1" id="KW-0175">Coiled coil</keyword>
<feature type="compositionally biased region" description="Polar residues" evidence="2">
    <location>
        <begin position="77"/>
        <end position="86"/>
    </location>
</feature>
<evidence type="ECO:0000313" key="3">
    <source>
        <dbReference type="EMBL" id="CCX12896.1"/>
    </source>
</evidence>
<dbReference type="Proteomes" id="UP000018144">
    <property type="component" value="Unassembled WGS sequence"/>
</dbReference>
<feature type="region of interest" description="Disordered" evidence="2">
    <location>
        <begin position="75"/>
        <end position="187"/>
    </location>
</feature>
<accession>U4LDW7</accession>
<feature type="compositionally biased region" description="Acidic residues" evidence="2">
    <location>
        <begin position="263"/>
        <end position="279"/>
    </location>
</feature>
<feature type="coiled-coil region" evidence="1">
    <location>
        <begin position="207"/>
        <end position="234"/>
    </location>
</feature>
<feature type="compositionally biased region" description="Low complexity" evidence="2">
    <location>
        <begin position="124"/>
        <end position="135"/>
    </location>
</feature>
<protein>
    <submittedName>
        <fullName evidence="3">Uncharacterized protein</fullName>
    </submittedName>
</protein>
<feature type="compositionally biased region" description="Pro residues" evidence="2">
    <location>
        <begin position="158"/>
        <end position="170"/>
    </location>
</feature>
<dbReference type="OrthoDB" id="5430740at2759"/>